<organism evidence="2 3">
    <name type="scientific">Puccinia coronata f. sp. avenae</name>
    <dbReference type="NCBI Taxonomy" id="200324"/>
    <lineage>
        <taxon>Eukaryota</taxon>
        <taxon>Fungi</taxon>
        <taxon>Dikarya</taxon>
        <taxon>Basidiomycota</taxon>
        <taxon>Pucciniomycotina</taxon>
        <taxon>Pucciniomycetes</taxon>
        <taxon>Pucciniales</taxon>
        <taxon>Pucciniaceae</taxon>
        <taxon>Puccinia</taxon>
    </lineage>
</organism>
<name>A0A2N5TRR1_9BASI</name>
<protein>
    <submittedName>
        <fullName evidence="2">Uncharacterized protein</fullName>
    </submittedName>
</protein>
<sequence length="143" mass="15823">MRRKIEKKKLMDLSDELWTEVSTSSGRGALATSGPPRTSLSSADQYNTLYRPAEDDSSWADRCTLHQSAKEDSSSARVYRRIPPRLAGTITLYLPAEKDSSSAGWYNNVPARRGGFLLGVGGRPIQDCTGLPRRNPPRRASRV</sequence>
<reference evidence="2 3" key="1">
    <citation type="submission" date="2017-11" db="EMBL/GenBank/DDBJ databases">
        <title>De novo assembly and phasing of dikaryotic genomes from two isolates of Puccinia coronata f. sp. avenae, the causal agent of oat crown rust.</title>
        <authorList>
            <person name="Miller M.E."/>
            <person name="Zhang Y."/>
            <person name="Omidvar V."/>
            <person name="Sperschneider J."/>
            <person name="Schwessinger B."/>
            <person name="Raley C."/>
            <person name="Palmer J.M."/>
            <person name="Garnica D."/>
            <person name="Upadhyaya N."/>
            <person name="Rathjen J."/>
            <person name="Taylor J.M."/>
            <person name="Park R.F."/>
            <person name="Dodds P.N."/>
            <person name="Hirsch C.D."/>
            <person name="Kianian S.F."/>
            <person name="Figueroa M."/>
        </authorList>
    </citation>
    <scope>NUCLEOTIDE SEQUENCE [LARGE SCALE GENOMIC DNA]</scope>
    <source>
        <strain evidence="2">12SD80</strain>
    </source>
</reference>
<dbReference type="AlphaFoldDB" id="A0A2N5TRR1"/>
<proteinExistence type="predicted"/>
<accession>A0A2N5TRR1</accession>
<gene>
    <name evidence="2" type="ORF">PCASD_24047</name>
</gene>
<evidence type="ECO:0000313" key="3">
    <source>
        <dbReference type="Proteomes" id="UP000235392"/>
    </source>
</evidence>
<feature type="region of interest" description="Disordered" evidence="1">
    <location>
        <begin position="22"/>
        <end position="57"/>
    </location>
</feature>
<feature type="compositionally biased region" description="Polar residues" evidence="1">
    <location>
        <begin position="35"/>
        <end position="48"/>
    </location>
</feature>
<evidence type="ECO:0000313" key="2">
    <source>
        <dbReference type="EMBL" id="PLW28195.1"/>
    </source>
</evidence>
<comment type="caution">
    <text evidence="2">The sequence shown here is derived from an EMBL/GenBank/DDBJ whole genome shotgun (WGS) entry which is preliminary data.</text>
</comment>
<dbReference type="Proteomes" id="UP000235392">
    <property type="component" value="Unassembled WGS sequence"/>
</dbReference>
<dbReference type="EMBL" id="PGCI01000374">
    <property type="protein sequence ID" value="PLW28195.1"/>
    <property type="molecule type" value="Genomic_DNA"/>
</dbReference>
<evidence type="ECO:0000256" key="1">
    <source>
        <dbReference type="SAM" id="MobiDB-lite"/>
    </source>
</evidence>